<sequence>MSQFLQPSLEQKVPLPRDENLIETSGRMEAGHRAMIYESSVFRPLMLCPYPSNTCPGCNYKHTEDLRVDHAEDCCNKSVPIYIIPGQTRMHFFLCKALHNWLYHKWYRLYQSDSEHRQFVAKFLIPFPPDDISTTSLVSLINDLNSRICSKAASIQDYVQTCPVGPRYSSGQTFRDQRFYIMQPLFKAMTIILLAEEFDVRMVDIGKIPALLTITGEERGLSRPLSFDSIKHAVDKVISETTVQVRLSVAIEFVLAQQEQEVTFFDPQPDPVESTKELESDTSCYIQEMREFANQLGWTGEPLQGPSSRWLDPGVHTVWLGDGAYADEFYRRQEGDERWSILLRTAGLWHTPPRLVQRRNSLS</sequence>
<dbReference type="EMBL" id="JAAOAN010000182">
    <property type="protein sequence ID" value="KAF5717663.1"/>
    <property type="molecule type" value="Genomic_DNA"/>
</dbReference>
<evidence type="ECO:0000313" key="2">
    <source>
        <dbReference type="Proteomes" id="UP000544331"/>
    </source>
</evidence>
<proteinExistence type="predicted"/>
<reference evidence="1 2" key="1">
    <citation type="submission" date="2020-05" db="EMBL/GenBank/DDBJ databases">
        <title>Identification and distribution of gene clusters putatively required for synthesis of sphingolipid metabolism inhibitors in phylogenetically diverse species of the filamentous fungus Fusarium.</title>
        <authorList>
            <person name="Kim H.-S."/>
            <person name="Busman M."/>
            <person name="Brown D.W."/>
            <person name="Divon H."/>
            <person name="Uhlig S."/>
            <person name="Proctor R.H."/>
        </authorList>
    </citation>
    <scope>NUCLEOTIDE SEQUENCE [LARGE SCALE GENOMIC DNA]</scope>
    <source>
        <strain evidence="1 2">NRRL 66235</strain>
    </source>
</reference>
<organism evidence="1 2">
    <name type="scientific">Fusarium mundagurra</name>
    <dbReference type="NCBI Taxonomy" id="1567541"/>
    <lineage>
        <taxon>Eukaryota</taxon>
        <taxon>Fungi</taxon>
        <taxon>Dikarya</taxon>
        <taxon>Ascomycota</taxon>
        <taxon>Pezizomycotina</taxon>
        <taxon>Sordariomycetes</taxon>
        <taxon>Hypocreomycetidae</taxon>
        <taxon>Hypocreales</taxon>
        <taxon>Nectriaceae</taxon>
        <taxon>Fusarium</taxon>
        <taxon>Fusarium fujikuroi species complex</taxon>
    </lineage>
</organism>
<keyword evidence="2" id="KW-1185">Reference proteome</keyword>
<comment type="caution">
    <text evidence="1">The sequence shown here is derived from an EMBL/GenBank/DDBJ whole genome shotgun (WGS) entry which is preliminary data.</text>
</comment>
<protein>
    <submittedName>
        <fullName evidence="1">Uncharacterized protein</fullName>
    </submittedName>
</protein>
<dbReference type="AlphaFoldDB" id="A0A8H5YRV1"/>
<gene>
    <name evidence="1" type="ORF">FMUND_5609</name>
</gene>
<evidence type="ECO:0000313" key="1">
    <source>
        <dbReference type="EMBL" id="KAF5717663.1"/>
    </source>
</evidence>
<accession>A0A8H5YRV1</accession>
<dbReference type="OrthoDB" id="3513679at2759"/>
<dbReference type="Proteomes" id="UP000544331">
    <property type="component" value="Unassembled WGS sequence"/>
</dbReference>
<name>A0A8H5YRV1_9HYPO</name>